<sequence length="236" mass="28133">MWAIEYQKLPFTNFISEEEITNQVLSGTRPELTSTDSTLTKYQEIIEKSWSQDPSARPDMRTIHEYLNRPNFIYFYQDTDDDYYDSIVDTGPSNDAILKCLEFKKYCQSSEYYTRSDEIEQGIKYHQKKKYKQAWETFNEWYNLHSDDPHANFWMGFYYLKGYHVKKNDQTCIKYLQQASELQHPDAQYWYAYTLLNGPAVFDGDRYAFALKNLRESAMQNHRLALRTLGRIVQIG</sequence>
<dbReference type="OrthoDB" id="2422033at2759"/>
<dbReference type="SUPFAM" id="SSF56112">
    <property type="entry name" value="Protein kinase-like (PK-like)"/>
    <property type="match status" value="1"/>
</dbReference>
<dbReference type="InterPro" id="IPR006597">
    <property type="entry name" value="Sel1-like"/>
</dbReference>
<dbReference type="Gene3D" id="1.25.40.10">
    <property type="entry name" value="Tetratricopeptide repeat domain"/>
    <property type="match status" value="1"/>
</dbReference>
<dbReference type="SUPFAM" id="SSF81901">
    <property type="entry name" value="HCP-like"/>
    <property type="match status" value="1"/>
</dbReference>
<dbReference type="InterPro" id="IPR011990">
    <property type="entry name" value="TPR-like_helical_dom_sf"/>
</dbReference>
<keyword evidence="2" id="KW-1185">Reference proteome</keyword>
<dbReference type="Proteomes" id="UP000789396">
    <property type="component" value="Unassembled WGS sequence"/>
</dbReference>
<comment type="caution">
    <text evidence="1">The sequence shown here is derived from an EMBL/GenBank/DDBJ whole genome shotgun (WGS) entry which is preliminary data.</text>
</comment>
<dbReference type="Gene3D" id="1.10.510.10">
    <property type="entry name" value="Transferase(Phosphotransferase) domain 1"/>
    <property type="match status" value="1"/>
</dbReference>
<accession>A0A9N9GIT8</accession>
<name>A0A9N9GIT8_9GLOM</name>
<proteinExistence type="predicted"/>
<evidence type="ECO:0000313" key="2">
    <source>
        <dbReference type="Proteomes" id="UP000789396"/>
    </source>
</evidence>
<protein>
    <submittedName>
        <fullName evidence="1">18231_t:CDS:1</fullName>
    </submittedName>
</protein>
<feature type="non-terminal residue" evidence="1">
    <location>
        <position position="236"/>
    </location>
</feature>
<dbReference type="SMART" id="SM00671">
    <property type="entry name" value="SEL1"/>
    <property type="match status" value="2"/>
</dbReference>
<evidence type="ECO:0000313" key="1">
    <source>
        <dbReference type="EMBL" id="CAG8604977.1"/>
    </source>
</evidence>
<reference evidence="1" key="1">
    <citation type="submission" date="2021-06" db="EMBL/GenBank/DDBJ databases">
        <authorList>
            <person name="Kallberg Y."/>
            <person name="Tangrot J."/>
            <person name="Rosling A."/>
        </authorList>
    </citation>
    <scope>NUCLEOTIDE SEQUENCE</scope>
    <source>
        <strain evidence="1">IN212</strain>
    </source>
</reference>
<organism evidence="1 2">
    <name type="scientific">Racocetra fulgida</name>
    <dbReference type="NCBI Taxonomy" id="60492"/>
    <lineage>
        <taxon>Eukaryota</taxon>
        <taxon>Fungi</taxon>
        <taxon>Fungi incertae sedis</taxon>
        <taxon>Mucoromycota</taxon>
        <taxon>Glomeromycotina</taxon>
        <taxon>Glomeromycetes</taxon>
        <taxon>Diversisporales</taxon>
        <taxon>Gigasporaceae</taxon>
        <taxon>Racocetra</taxon>
    </lineage>
</organism>
<dbReference type="Pfam" id="PF08238">
    <property type="entry name" value="Sel1"/>
    <property type="match status" value="2"/>
</dbReference>
<dbReference type="EMBL" id="CAJVPZ010009081">
    <property type="protein sequence ID" value="CAG8604977.1"/>
    <property type="molecule type" value="Genomic_DNA"/>
</dbReference>
<dbReference type="AlphaFoldDB" id="A0A9N9GIT8"/>
<dbReference type="InterPro" id="IPR011009">
    <property type="entry name" value="Kinase-like_dom_sf"/>
</dbReference>
<gene>
    <name evidence="1" type="ORF">RFULGI_LOCUS6750</name>
</gene>